<dbReference type="PROSITE" id="PS00678">
    <property type="entry name" value="WD_REPEATS_1"/>
    <property type="match status" value="3"/>
</dbReference>
<feature type="repeat" description="WD" evidence="3">
    <location>
        <begin position="598"/>
        <end position="639"/>
    </location>
</feature>
<dbReference type="EMBL" id="CACVAR010000391">
    <property type="protein sequence ID" value="CAA6825501.1"/>
    <property type="molecule type" value="Genomic_DNA"/>
</dbReference>
<dbReference type="InterPro" id="IPR011047">
    <property type="entry name" value="Quinoprotein_ADH-like_sf"/>
</dbReference>
<keyword evidence="4" id="KW-1133">Transmembrane helix</keyword>
<feature type="repeat" description="WD" evidence="3">
    <location>
        <begin position="52"/>
        <end position="93"/>
    </location>
</feature>
<feature type="repeat" description="WD" evidence="3">
    <location>
        <begin position="514"/>
        <end position="555"/>
    </location>
</feature>
<dbReference type="SUPFAM" id="SSF52540">
    <property type="entry name" value="P-loop containing nucleoside triphosphate hydrolases"/>
    <property type="match status" value="1"/>
</dbReference>
<sequence length="1455" mass="162273">MVQWQLHPTGTVMKKLLPLLLLLFSTLYASTTALPTLVPNGESLKDFNKNFNIDKRSQVHSIAISEDGKTIVSGFSVRSIKIWDRETGEYIRNLEGHIGSVRSVVISKNGKTIVSGSTDRSIKIWDSDTGKLIRSLKGHTSDVNSVAISRDGKTIVSSSSDNSIKIWDNGIGKLIRSLEGHTSSVNSVVISRDGKTIVSSSSDNSIKIWDIGTGKLIRSLKGHTSNVNSVAISRDGKTIVSGSRDKSIKIWDSGTGELIRSLEGHKGVVWSVAISKDGKTIVSGSADKSIKIWDIGTGELIRSLEKHNDSVMSIAISADGKIMVSGSLDKSIKIWDSGIGKLVRSLEGHPSDVNSVAISRDGKTIVSGSSDNSIKIWDSGIGKLVRSLEGHTSDVNSVAISRDGKTIVSGSWDNSIKIWDRATGDLIRSLEEYNDAVRSIAISADGKIIVLGTWNKTVKIWDSGTGELIRSLEGHKGVVWSVAISKDGKTIVSGSADKSIKVWDSGTGELIRSLEGHTSGVRSVAISKDGKTIVSGSWDNSIKIWDRATGELIRSLEGHTNTVRSVAISRDGKYIVSGSDDNSIKIWDRSKGELLRSLEGHKSYVRSVVISRDGKYIVSGSSDNSIKIWDKNKTTALKSLIGGQRGNWLSKDHEKDTFTRGDDGTLFLDKKSFKPIQPRWYVEQQNVDDVNLSVKNRHLKFNNNQKAKLILQLKNLDQNISVLSLKGESEHLLVVPKRVGVLKASETREVALEVFAKVSRDDPQFIQNEELNLSCTTPKGQVFNLSVFVSIDFSTLKVERAVLSKDEQTFTVTVKNIGTKLLEKATVKLEEPFSTGTQELMNLEVNESRDFIFSVPVDANRTKNKHINEKSPFKFFVSIANEEEIPKNPAGTKIAPAYVWHFDNGHVTISLNKLAWYIYALWVLTGLVVLGLIFYFRRYRNTLVLQLQNNPKSLLTLSSTLLAEAKEKLAKINELESVLKSVGIEEKQLDEAIGFDEHKNKEALFSKRIPKSYLLHEGEQHKLACQKTELSVDDFLLYFTFQNANEIEEQFKEDGNRVFVVGSEEQREDIAKLARDKTNNIIAPTQAQWSEFLLSPKSQEVLMKILAKCLEFSSISPYQTSKGVNKEVDFFGRIKIVRDMKMNSNRNYMIVGGRQLGKSSILKKLERAYTQSTSVDCRFINLEAKKGNIVLAMAQSFGLEAGASLEDVYNYIYQSDKKMLLLIDEVDEFIEPEIERDYETLKTLKNLAEEGKATFVFAGYWTLYQYVVADYLSPLYNFGELIVLEGLEKEACRQLMIKPMQRIGLKHEDEKYLDEVIEACGQRANLIATVCDEVLKEHEGKVIQKTELKKAMQSSSVRDKLLGWDNMDALDKVIIYLTIEKNAFEFDEVLSLLEEEGIEVEASVVKKSLDRLVIAYILKRDEEVFSYRVPLVKESILKTNEKGRRALLDELVGKF</sequence>
<dbReference type="InterPro" id="IPR018391">
    <property type="entry name" value="PQQ_b-propeller_rpt"/>
</dbReference>
<accession>A0A6S6TRY0</accession>
<dbReference type="Gene3D" id="2.130.10.10">
    <property type="entry name" value="YVTN repeat-like/Quinoprotein amine dehydrogenase"/>
    <property type="match status" value="7"/>
</dbReference>
<dbReference type="SMART" id="SM00320">
    <property type="entry name" value="WD40"/>
    <property type="match status" value="14"/>
</dbReference>
<dbReference type="Pfam" id="PF00400">
    <property type="entry name" value="WD40"/>
    <property type="match status" value="13"/>
</dbReference>
<evidence type="ECO:0000256" key="3">
    <source>
        <dbReference type="PROSITE-ProRule" id="PRU00221"/>
    </source>
</evidence>
<dbReference type="SMART" id="SM00564">
    <property type="entry name" value="PQQ"/>
    <property type="match status" value="10"/>
</dbReference>
<dbReference type="InterPro" id="IPR015943">
    <property type="entry name" value="WD40/YVTN_repeat-like_dom_sf"/>
</dbReference>
<dbReference type="SUPFAM" id="SSF50978">
    <property type="entry name" value="WD40 repeat-like"/>
    <property type="match status" value="2"/>
</dbReference>
<feature type="repeat" description="WD" evidence="3">
    <location>
        <begin position="220"/>
        <end position="261"/>
    </location>
</feature>
<evidence type="ECO:0000256" key="2">
    <source>
        <dbReference type="ARBA" id="ARBA00022737"/>
    </source>
</evidence>
<gene>
    <name evidence="5" type="ORF">HELGO_WM25764</name>
</gene>
<feature type="repeat" description="WD" evidence="3">
    <location>
        <begin position="346"/>
        <end position="387"/>
    </location>
</feature>
<evidence type="ECO:0000313" key="5">
    <source>
        <dbReference type="EMBL" id="CAA6825501.1"/>
    </source>
</evidence>
<feature type="repeat" description="WD" evidence="3">
    <location>
        <begin position="472"/>
        <end position="513"/>
    </location>
</feature>
<dbReference type="PROSITE" id="PS50082">
    <property type="entry name" value="WD_REPEATS_2"/>
    <property type="match status" value="14"/>
</dbReference>
<feature type="repeat" description="WD" evidence="3">
    <location>
        <begin position="430"/>
        <end position="471"/>
    </location>
</feature>
<keyword evidence="1 3" id="KW-0853">WD repeat</keyword>
<name>A0A6S6TRY0_9BACT</name>
<dbReference type="PANTHER" id="PTHR22847">
    <property type="entry name" value="WD40 REPEAT PROTEIN"/>
    <property type="match status" value="1"/>
</dbReference>
<dbReference type="SUPFAM" id="SSF50998">
    <property type="entry name" value="Quinoprotein alcohol dehydrogenase-like"/>
    <property type="match status" value="1"/>
</dbReference>
<dbReference type="CDD" id="cd00200">
    <property type="entry name" value="WD40"/>
    <property type="match status" value="2"/>
</dbReference>
<dbReference type="InterPro" id="IPR027417">
    <property type="entry name" value="P-loop_NTPase"/>
</dbReference>
<dbReference type="InterPro" id="IPR019775">
    <property type="entry name" value="WD40_repeat_CS"/>
</dbReference>
<feature type="repeat" description="WD" evidence="3">
    <location>
        <begin position="262"/>
        <end position="303"/>
    </location>
</feature>
<feature type="repeat" description="WD" evidence="3">
    <location>
        <begin position="136"/>
        <end position="177"/>
    </location>
</feature>
<feature type="transmembrane region" description="Helical" evidence="4">
    <location>
        <begin position="914"/>
        <end position="936"/>
    </location>
</feature>
<evidence type="ECO:0000256" key="4">
    <source>
        <dbReference type="SAM" id="Phobius"/>
    </source>
</evidence>
<feature type="repeat" description="WD" evidence="3">
    <location>
        <begin position="178"/>
        <end position="219"/>
    </location>
</feature>
<reference evidence="5" key="1">
    <citation type="submission" date="2020-01" db="EMBL/GenBank/DDBJ databases">
        <authorList>
            <person name="Meier V. D."/>
            <person name="Meier V D."/>
        </authorList>
    </citation>
    <scope>NUCLEOTIDE SEQUENCE</scope>
    <source>
        <strain evidence="5">HLG_WM_MAG_03</strain>
    </source>
</reference>
<dbReference type="PRINTS" id="PR00320">
    <property type="entry name" value="GPROTEINBRPT"/>
</dbReference>
<protein>
    <submittedName>
        <fullName evidence="5">High-affnity carbon uptake protein Hat/HatR</fullName>
    </submittedName>
</protein>
<dbReference type="PANTHER" id="PTHR22847:SF637">
    <property type="entry name" value="WD REPEAT DOMAIN 5B"/>
    <property type="match status" value="1"/>
</dbReference>
<feature type="repeat" description="WD" evidence="3">
    <location>
        <begin position="94"/>
        <end position="135"/>
    </location>
</feature>
<keyword evidence="4" id="KW-0472">Membrane</keyword>
<feature type="repeat" description="WD" evidence="3">
    <location>
        <begin position="304"/>
        <end position="345"/>
    </location>
</feature>
<feature type="repeat" description="WD" evidence="3">
    <location>
        <begin position="388"/>
        <end position="429"/>
    </location>
</feature>
<organism evidence="5">
    <name type="scientific">uncultured Sulfurovum sp</name>
    <dbReference type="NCBI Taxonomy" id="269237"/>
    <lineage>
        <taxon>Bacteria</taxon>
        <taxon>Pseudomonadati</taxon>
        <taxon>Campylobacterota</taxon>
        <taxon>Epsilonproteobacteria</taxon>
        <taxon>Campylobacterales</taxon>
        <taxon>Sulfurovaceae</taxon>
        <taxon>Sulfurovum</taxon>
        <taxon>environmental samples</taxon>
    </lineage>
</organism>
<keyword evidence="2" id="KW-0677">Repeat</keyword>
<dbReference type="PROSITE" id="PS50294">
    <property type="entry name" value="WD_REPEATS_REGION"/>
    <property type="match status" value="13"/>
</dbReference>
<feature type="repeat" description="WD" evidence="3">
    <location>
        <begin position="556"/>
        <end position="597"/>
    </location>
</feature>
<evidence type="ECO:0000256" key="1">
    <source>
        <dbReference type="ARBA" id="ARBA00022574"/>
    </source>
</evidence>
<keyword evidence="4" id="KW-0812">Transmembrane</keyword>
<dbReference type="InterPro" id="IPR020472">
    <property type="entry name" value="WD40_PAC1"/>
</dbReference>
<dbReference type="InterPro" id="IPR036322">
    <property type="entry name" value="WD40_repeat_dom_sf"/>
</dbReference>
<proteinExistence type="predicted"/>
<dbReference type="Gene3D" id="3.40.50.300">
    <property type="entry name" value="P-loop containing nucleotide triphosphate hydrolases"/>
    <property type="match status" value="1"/>
</dbReference>
<dbReference type="InterPro" id="IPR001680">
    <property type="entry name" value="WD40_rpt"/>
</dbReference>